<reference evidence="2 3" key="1">
    <citation type="submission" date="2019-09" db="EMBL/GenBank/DDBJ databases">
        <authorList>
            <person name="Duangmal K."/>
            <person name="Teo W.F.A."/>
            <person name="Lipun K."/>
        </authorList>
    </citation>
    <scope>NUCLEOTIDE SEQUENCE [LARGE SCALE GENOMIC DNA]</scope>
    <source>
        <strain evidence="2 3">K1PN6</strain>
    </source>
</reference>
<keyword evidence="1" id="KW-0732">Signal</keyword>
<keyword evidence="3" id="KW-1185">Reference proteome</keyword>
<proteinExistence type="predicted"/>
<dbReference type="EMBL" id="VMNX01000046">
    <property type="protein sequence ID" value="MPY49846.1"/>
    <property type="molecule type" value="Genomic_DNA"/>
</dbReference>
<dbReference type="Pfam" id="PF03995">
    <property type="entry name" value="Inhibitor_I36"/>
    <property type="match status" value="1"/>
</dbReference>
<name>A0A5N8WSQ4_9ACTN</name>
<dbReference type="Proteomes" id="UP000373149">
    <property type="component" value="Unassembled WGS sequence"/>
</dbReference>
<protein>
    <recommendedName>
        <fullName evidence="4">Peptidase inhibitor family I36</fullName>
    </recommendedName>
</protein>
<evidence type="ECO:0008006" key="4">
    <source>
        <dbReference type="Google" id="ProtNLM"/>
    </source>
</evidence>
<accession>A0A5N8WSQ4</accession>
<evidence type="ECO:0000313" key="3">
    <source>
        <dbReference type="Proteomes" id="UP000373149"/>
    </source>
</evidence>
<comment type="caution">
    <text evidence="2">The sequence shown here is derived from an EMBL/GenBank/DDBJ whole genome shotgun (WGS) entry which is preliminary data.</text>
</comment>
<evidence type="ECO:0000256" key="1">
    <source>
        <dbReference type="SAM" id="SignalP"/>
    </source>
</evidence>
<evidence type="ECO:0000313" key="2">
    <source>
        <dbReference type="EMBL" id="MPY49846.1"/>
    </source>
</evidence>
<feature type="chain" id="PRO_5024418974" description="Peptidase inhibitor family I36" evidence="1">
    <location>
        <begin position="26"/>
        <end position="136"/>
    </location>
</feature>
<sequence>MSPQTLFLGAALTVPLVLMAGPATAASSGADVRTDVRADVRSAAECPSGGSLCLYSGTSFAGERFTVASAGSGGVCVSLVDHGWGQRAHSAINTHSSNAAMFQSDDCLGQPYALPGNSSLGDFGSFTPQSVWVPAG</sequence>
<gene>
    <name evidence="2" type="ORF">FPZ41_15235</name>
</gene>
<organism evidence="2 3">
    <name type="scientific">Streptomyces acidicola</name>
    <dbReference type="NCBI Taxonomy" id="2596892"/>
    <lineage>
        <taxon>Bacteria</taxon>
        <taxon>Bacillati</taxon>
        <taxon>Actinomycetota</taxon>
        <taxon>Actinomycetes</taxon>
        <taxon>Kitasatosporales</taxon>
        <taxon>Streptomycetaceae</taxon>
        <taxon>Streptomyces</taxon>
    </lineage>
</organism>
<feature type="signal peptide" evidence="1">
    <location>
        <begin position="1"/>
        <end position="25"/>
    </location>
</feature>
<dbReference type="RefSeq" id="WP_152862914.1">
    <property type="nucleotide sequence ID" value="NZ_VMNX01000046.1"/>
</dbReference>
<dbReference type="AlphaFoldDB" id="A0A5N8WSQ4"/>